<dbReference type="RefSeq" id="WP_013785705.1">
    <property type="nucleotide sequence ID" value="NC_015554.1"/>
</dbReference>
<gene>
    <name evidence="2" type="ordered locus">ambt_16380</name>
</gene>
<reference evidence="2 3" key="1">
    <citation type="journal article" date="2011" name="J. Bacteriol.">
        <title>Complete genome sequence of the polycyclic aromatic hydrocarbon-degrading bacterium Alteromonas sp. strain SN2.</title>
        <authorList>
            <person name="Jin H.M."/>
            <person name="Jeong H."/>
            <person name="Moon E.J."/>
            <person name="Math R.K."/>
            <person name="Lee K."/>
            <person name="Kim H.J."/>
            <person name="Jeon C.O."/>
            <person name="Oh T.K."/>
            <person name="Kim J.F."/>
        </authorList>
    </citation>
    <scope>NUCLEOTIDE SEQUENCE [LARGE SCALE GENOMIC DNA]</scope>
    <source>
        <strain evidence="3">JCM 17741 / KACC 18427 / KCTC 11700BP / SN2</strain>
    </source>
</reference>
<keyword evidence="1" id="KW-1133">Transmembrane helix</keyword>
<organism evidence="2 3">
    <name type="scientific">Alteromonas naphthalenivorans</name>
    <dbReference type="NCBI Taxonomy" id="715451"/>
    <lineage>
        <taxon>Bacteria</taxon>
        <taxon>Pseudomonadati</taxon>
        <taxon>Pseudomonadota</taxon>
        <taxon>Gammaproteobacteria</taxon>
        <taxon>Alteromonadales</taxon>
        <taxon>Alteromonadaceae</taxon>
        <taxon>Alteromonas/Salinimonas group</taxon>
        <taxon>Alteromonas</taxon>
    </lineage>
</organism>
<dbReference type="EMBL" id="CP002339">
    <property type="protein sequence ID" value="AEF04783.1"/>
    <property type="molecule type" value="Genomic_DNA"/>
</dbReference>
<keyword evidence="1" id="KW-0472">Membrane</keyword>
<keyword evidence="1" id="KW-0812">Transmembrane</keyword>
<protein>
    <submittedName>
        <fullName evidence="2">Uncharacterized protein</fullName>
    </submittedName>
</protein>
<dbReference type="OrthoDB" id="7107844at2"/>
<dbReference type="KEGG" id="alt:ambt_16380"/>
<feature type="transmembrane region" description="Helical" evidence="1">
    <location>
        <begin position="183"/>
        <end position="202"/>
    </location>
</feature>
<dbReference type="Proteomes" id="UP000000683">
    <property type="component" value="Chromosome"/>
</dbReference>
<evidence type="ECO:0000256" key="1">
    <source>
        <dbReference type="SAM" id="Phobius"/>
    </source>
</evidence>
<dbReference type="AlphaFoldDB" id="F5ZF06"/>
<proteinExistence type="predicted"/>
<sequence>MNNEIKQNFEEKIRLVLIELKSTLEENFELMLRRHAADGLVRSGNTIKATMDMISRHTSELYDEILAYLDVLSIHYYSLLESDVSNLASKAQAQLKVETIAKFKKSTELAGNPSLYERMLPDLEAEMAKNLATFQNALNAKVLEIKHSTYKSPYEKLLWIFEAILLAISIFLAGMWFKDPEGNYEPILIGLGLIMPLVYLLIRRVSKSN</sequence>
<accession>F5ZF06</accession>
<feature type="transmembrane region" description="Helical" evidence="1">
    <location>
        <begin position="157"/>
        <end position="177"/>
    </location>
</feature>
<name>F5ZF06_ALTNA</name>
<evidence type="ECO:0000313" key="3">
    <source>
        <dbReference type="Proteomes" id="UP000000683"/>
    </source>
</evidence>
<keyword evidence="3" id="KW-1185">Reference proteome</keyword>
<dbReference type="HOGENOM" id="CLU_1313273_0_0_6"/>
<evidence type="ECO:0000313" key="2">
    <source>
        <dbReference type="EMBL" id="AEF04783.1"/>
    </source>
</evidence>